<dbReference type="AlphaFoldDB" id="A0A4C1YFQ1"/>
<protein>
    <submittedName>
        <fullName evidence="1">Uncharacterized protein</fullName>
    </submittedName>
</protein>
<keyword evidence="2" id="KW-1185">Reference proteome</keyword>
<proteinExistence type="predicted"/>
<dbReference type="Proteomes" id="UP000299102">
    <property type="component" value="Unassembled WGS sequence"/>
</dbReference>
<gene>
    <name evidence="1" type="ORF">EVAR_36073_1</name>
</gene>
<name>A0A4C1YFQ1_EUMVA</name>
<accession>A0A4C1YFQ1</accession>
<organism evidence="1 2">
    <name type="scientific">Eumeta variegata</name>
    <name type="common">Bagworm moth</name>
    <name type="synonym">Eumeta japonica</name>
    <dbReference type="NCBI Taxonomy" id="151549"/>
    <lineage>
        <taxon>Eukaryota</taxon>
        <taxon>Metazoa</taxon>
        <taxon>Ecdysozoa</taxon>
        <taxon>Arthropoda</taxon>
        <taxon>Hexapoda</taxon>
        <taxon>Insecta</taxon>
        <taxon>Pterygota</taxon>
        <taxon>Neoptera</taxon>
        <taxon>Endopterygota</taxon>
        <taxon>Lepidoptera</taxon>
        <taxon>Glossata</taxon>
        <taxon>Ditrysia</taxon>
        <taxon>Tineoidea</taxon>
        <taxon>Psychidae</taxon>
        <taxon>Oiketicinae</taxon>
        <taxon>Eumeta</taxon>
    </lineage>
</organism>
<sequence>MLNSGRAVIWSTWLQHENGPVRYQSLRECRRKATASAMSFHPVSEFRWLTVPSITPHLPSSTHFPFYDFIALHQPISSPSVSPLSVCLSPLYQIFYSYPNAWKRTSNASEPASIHGHQ</sequence>
<comment type="caution">
    <text evidence="1">The sequence shown here is derived from an EMBL/GenBank/DDBJ whole genome shotgun (WGS) entry which is preliminary data.</text>
</comment>
<reference evidence="1 2" key="1">
    <citation type="journal article" date="2019" name="Commun. Biol.">
        <title>The bagworm genome reveals a unique fibroin gene that provides high tensile strength.</title>
        <authorList>
            <person name="Kono N."/>
            <person name="Nakamura H."/>
            <person name="Ohtoshi R."/>
            <person name="Tomita M."/>
            <person name="Numata K."/>
            <person name="Arakawa K."/>
        </authorList>
    </citation>
    <scope>NUCLEOTIDE SEQUENCE [LARGE SCALE GENOMIC DNA]</scope>
</reference>
<evidence type="ECO:0000313" key="1">
    <source>
        <dbReference type="EMBL" id="GBP74888.1"/>
    </source>
</evidence>
<dbReference type="EMBL" id="BGZK01001228">
    <property type="protein sequence ID" value="GBP74888.1"/>
    <property type="molecule type" value="Genomic_DNA"/>
</dbReference>
<evidence type="ECO:0000313" key="2">
    <source>
        <dbReference type="Proteomes" id="UP000299102"/>
    </source>
</evidence>